<keyword evidence="1" id="KW-0812">Transmembrane</keyword>
<evidence type="ECO:0000256" key="1">
    <source>
        <dbReference type="SAM" id="Phobius"/>
    </source>
</evidence>
<keyword evidence="1" id="KW-1133">Transmembrane helix</keyword>
<feature type="transmembrane region" description="Helical" evidence="1">
    <location>
        <begin position="220"/>
        <end position="243"/>
    </location>
</feature>
<comment type="caution">
    <text evidence="2">The sequence shown here is derived from an EMBL/GenBank/DDBJ whole genome shotgun (WGS) entry which is preliminary data.</text>
</comment>
<dbReference type="Proteomes" id="UP000642070">
    <property type="component" value="Unassembled WGS sequence"/>
</dbReference>
<evidence type="ECO:0000313" key="2">
    <source>
        <dbReference type="EMBL" id="GGM56091.1"/>
    </source>
</evidence>
<protein>
    <submittedName>
        <fullName evidence="2">Uncharacterized protein</fullName>
    </submittedName>
</protein>
<name>A0A917U5C7_9ACTN</name>
<keyword evidence="3" id="KW-1185">Reference proteome</keyword>
<reference evidence="2" key="2">
    <citation type="submission" date="2020-09" db="EMBL/GenBank/DDBJ databases">
        <authorList>
            <person name="Sun Q."/>
            <person name="Ohkuma M."/>
        </authorList>
    </citation>
    <scope>NUCLEOTIDE SEQUENCE</scope>
    <source>
        <strain evidence="2">JCM 19831</strain>
    </source>
</reference>
<dbReference type="RefSeq" id="WP_190254021.1">
    <property type="nucleotide sequence ID" value="NZ_BMPI01000038.1"/>
</dbReference>
<sequence length="333" mass="35814">MRKWLFAYPRDYRRDELLDTLLEAGRTRLTAREAANLVRHGLRARLGRPASRTVVLWAALTAVICGLFGAAFATRAAWETARPLPSAAQATSMLAEIVPGKHFEGVTDAPSLFVVYGGPLRWSAARVLLLGDGGEYQAATVGGGTPGNADVEATVQRLRDLGWTVYAPVERDLYGCAGPPCDPATIPTSTTLVASRGDTVFTLELTGSYLSASFQRAAPWTVWPAGIAGFLLGAAASFLVFGWASRRRPRTSATLLFAAALFLWWTPTVFAVPLALNHHLGEPHPSWHPLWEWLGQPTFSLLFLLGTAAAVLSLAVSALPSRRRTPARLATAG</sequence>
<keyword evidence="1" id="KW-0472">Membrane</keyword>
<dbReference type="AlphaFoldDB" id="A0A917U5C7"/>
<gene>
    <name evidence="2" type="ORF">GCM10007977_067200</name>
</gene>
<feature type="transmembrane region" description="Helical" evidence="1">
    <location>
        <begin position="54"/>
        <end position="78"/>
    </location>
</feature>
<reference evidence="2" key="1">
    <citation type="journal article" date="2014" name="Int. J. Syst. Evol. Microbiol.">
        <title>Complete genome sequence of Corynebacterium casei LMG S-19264T (=DSM 44701T), isolated from a smear-ripened cheese.</title>
        <authorList>
            <consortium name="US DOE Joint Genome Institute (JGI-PGF)"/>
            <person name="Walter F."/>
            <person name="Albersmeier A."/>
            <person name="Kalinowski J."/>
            <person name="Ruckert C."/>
        </authorList>
    </citation>
    <scope>NUCLEOTIDE SEQUENCE</scope>
    <source>
        <strain evidence="2">JCM 19831</strain>
    </source>
</reference>
<proteinExistence type="predicted"/>
<feature type="transmembrane region" description="Helical" evidence="1">
    <location>
        <begin position="255"/>
        <end position="276"/>
    </location>
</feature>
<feature type="transmembrane region" description="Helical" evidence="1">
    <location>
        <begin position="296"/>
        <end position="319"/>
    </location>
</feature>
<dbReference type="EMBL" id="BMPI01000038">
    <property type="protein sequence ID" value="GGM56091.1"/>
    <property type="molecule type" value="Genomic_DNA"/>
</dbReference>
<accession>A0A917U5C7</accession>
<organism evidence="2 3">
    <name type="scientific">Dactylosporangium sucinum</name>
    <dbReference type="NCBI Taxonomy" id="1424081"/>
    <lineage>
        <taxon>Bacteria</taxon>
        <taxon>Bacillati</taxon>
        <taxon>Actinomycetota</taxon>
        <taxon>Actinomycetes</taxon>
        <taxon>Micromonosporales</taxon>
        <taxon>Micromonosporaceae</taxon>
        <taxon>Dactylosporangium</taxon>
    </lineage>
</organism>
<evidence type="ECO:0000313" key="3">
    <source>
        <dbReference type="Proteomes" id="UP000642070"/>
    </source>
</evidence>